<dbReference type="InterPro" id="IPR009057">
    <property type="entry name" value="Homeodomain-like_sf"/>
</dbReference>
<dbReference type="Proteomes" id="UP000095558">
    <property type="component" value="Unassembled WGS sequence"/>
</dbReference>
<dbReference type="Gene3D" id="1.10.10.60">
    <property type="entry name" value="Homeodomain-like"/>
    <property type="match status" value="1"/>
</dbReference>
<dbReference type="OrthoDB" id="2200281at2"/>
<sequence>MDIRKEHFNGVYSTIFEHMGERVTREIHSVFRGQQFNFPKKLYSMEYVIRYLKENYNGKNVRQLAKELDYSERWVQAIINKNKIVSRGDEN</sequence>
<dbReference type="InterPro" id="IPR014875">
    <property type="entry name" value="Mor_transcription_activator"/>
</dbReference>
<evidence type="ECO:0000259" key="1">
    <source>
        <dbReference type="Pfam" id="PF08765"/>
    </source>
</evidence>
<evidence type="ECO:0000313" key="2">
    <source>
        <dbReference type="EMBL" id="CUO77474.1"/>
    </source>
</evidence>
<reference evidence="2 3" key="1">
    <citation type="submission" date="2015-09" db="EMBL/GenBank/DDBJ databases">
        <authorList>
            <consortium name="Pathogen Informatics"/>
        </authorList>
    </citation>
    <scope>NUCLEOTIDE SEQUENCE [LARGE SCALE GENOMIC DNA]</scope>
    <source>
        <strain evidence="2 3">2789STDY5834855</strain>
    </source>
</reference>
<name>A0A174HRD6_9CLOT</name>
<proteinExistence type="predicted"/>
<accession>A0A174HRD6</accession>
<feature type="domain" description="Mor transcription activator" evidence="1">
    <location>
        <begin position="11"/>
        <end position="82"/>
    </location>
</feature>
<dbReference type="Pfam" id="PF08765">
    <property type="entry name" value="Mor"/>
    <property type="match status" value="1"/>
</dbReference>
<organism evidence="2 3">
    <name type="scientific">Clostridium disporicum</name>
    <dbReference type="NCBI Taxonomy" id="84024"/>
    <lineage>
        <taxon>Bacteria</taxon>
        <taxon>Bacillati</taxon>
        <taxon>Bacillota</taxon>
        <taxon>Clostridia</taxon>
        <taxon>Eubacteriales</taxon>
        <taxon>Clostridiaceae</taxon>
        <taxon>Clostridium</taxon>
    </lineage>
</organism>
<dbReference type="RefSeq" id="WP_055277849.1">
    <property type="nucleotide sequence ID" value="NZ_CYYT01000012.1"/>
</dbReference>
<dbReference type="EMBL" id="CYZV01000050">
    <property type="protein sequence ID" value="CUO77474.1"/>
    <property type="molecule type" value="Genomic_DNA"/>
</dbReference>
<gene>
    <name evidence="2" type="ORF">ERS852470_03334</name>
</gene>
<dbReference type="AlphaFoldDB" id="A0A174HRD6"/>
<protein>
    <submittedName>
        <fullName evidence="2">Uncharacterized conserved protein</fullName>
    </submittedName>
</protein>
<evidence type="ECO:0000313" key="3">
    <source>
        <dbReference type="Proteomes" id="UP000095558"/>
    </source>
</evidence>
<dbReference type="SUPFAM" id="SSF46689">
    <property type="entry name" value="Homeodomain-like"/>
    <property type="match status" value="1"/>
</dbReference>